<sequence>MCNEKGWSVSSIHTNIKRYVWFTPDLWGSYKQGFMNPNIITIQGLKHLNSEFFPGFRNMFYAGVGYATHGKSSLVQQGWGNYLSKVPLIGSTAVNRMGNEANSQVFYTLGGMSSAIATKFIAMNFLGTLTRITLQSRSPQACAIILPTLKIINYLNTAGGIVDMTHQYSAIREQRMVKNLIKSCEGVGKEELEKMLINAANGLTKQGPDE</sequence>
<accession>A0ABX0KVU5</accession>
<dbReference type="EMBL" id="JAAOLX010000004">
    <property type="protein sequence ID" value="NHQ86209.1"/>
    <property type="molecule type" value="Genomic_DNA"/>
</dbReference>
<dbReference type="Proteomes" id="UP000712570">
    <property type="component" value="Unassembled WGS sequence"/>
</dbReference>
<organism evidence="1 2">
    <name type="scientific">Iodobacter violaceini</name>
    <dbReference type="NCBI Taxonomy" id="3044271"/>
    <lineage>
        <taxon>Bacteria</taxon>
        <taxon>Pseudomonadati</taxon>
        <taxon>Pseudomonadota</taxon>
        <taxon>Betaproteobacteria</taxon>
        <taxon>Neisseriales</taxon>
        <taxon>Chitinibacteraceae</taxon>
        <taxon>Iodobacter</taxon>
    </lineage>
</organism>
<protein>
    <submittedName>
        <fullName evidence="1">Uncharacterized protein</fullName>
    </submittedName>
</protein>
<reference evidence="1 2" key="1">
    <citation type="submission" date="2020-03" db="EMBL/GenBank/DDBJ databases">
        <title>Draft genome sequence of environmentally isolated violet-colored cultures.</title>
        <authorList>
            <person name="Wilson H.S."/>
        </authorList>
    </citation>
    <scope>NUCLEOTIDE SEQUENCE [LARGE SCALE GENOMIC DNA]</scope>
    <source>
        <strain evidence="1 2">HSC-16F04</strain>
    </source>
</reference>
<comment type="caution">
    <text evidence="1">The sequence shown here is derived from an EMBL/GenBank/DDBJ whole genome shotgun (WGS) entry which is preliminary data.</text>
</comment>
<name>A0ABX0KVU5_9NEIS</name>
<gene>
    <name evidence="1" type="ORF">HA050_08780</name>
</gene>
<keyword evidence="2" id="KW-1185">Reference proteome</keyword>
<evidence type="ECO:0000313" key="2">
    <source>
        <dbReference type="Proteomes" id="UP000712570"/>
    </source>
</evidence>
<evidence type="ECO:0000313" key="1">
    <source>
        <dbReference type="EMBL" id="NHQ86209.1"/>
    </source>
</evidence>
<dbReference type="RefSeq" id="WP_166824751.1">
    <property type="nucleotide sequence ID" value="NZ_JAAOLX010000004.1"/>
</dbReference>
<proteinExistence type="predicted"/>